<proteinExistence type="predicted"/>
<dbReference type="EMBL" id="BPLR01018280">
    <property type="protein sequence ID" value="GIY98329.1"/>
    <property type="molecule type" value="Genomic_DNA"/>
</dbReference>
<dbReference type="SUPFAM" id="SSF52075">
    <property type="entry name" value="Outer arm dynein light chain 1"/>
    <property type="match status" value="1"/>
</dbReference>
<evidence type="ECO:0000313" key="3">
    <source>
        <dbReference type="Proteomes" id="UP001054945"/>
    </source>
</evidence>
<feature type="region of interest" description="Disordered" evidence="1">
    <location>
        <begin position="47"/>
        <end position="76"/>
    </location>
</feature>
<keyword evidence="3" id="KW-1185">Reference proteome</keyword>
<feature type="compositionally biased region" description="Polar residues" evidence="1">
    <location>
        <begin position="62"/>
        <end position="76"/>
    </location>
</feature>
<accession>A0AAV4XWS0</accession>
<dbReference type="Proteomes" id="UP001054945">
    <property type="component" value="Unassembled WGS sequence"/>
</dbReference>
<dbReference type="InterPro" id="IPR032675">
    <property type="entry name" value="LRR_dom_sf"/>
</dbReference>
<sequence length="76" mass="8590">MHLFLKGFEDDEFEGLNMLKSLMLSHNRIITLGSSLQKLVRLELLRVDSKPPPHTRQGADPGQSTRSLLGRQSFSL</sequence>
<evidence type="ECO:0000256" key="1">
    <source>
        <dbReference type="SAM" id="MobiDB-lite"/>
    </source>
</evidence>
<dbReference type="Gene3D" id="3.80.10.10">
    <property type="entry name" value="Ribonuclease Inhibitor"/>
    <property type="match status" value="1"/>
</dbReference>
<name>A0AAV4XWS0_CAEEX</name>
<evidence type="ECO:0000313" key="2">
    <source>
        <dbReference type="EMBL" id="GIY98329.1"/>
    </source>
</evidence>
<comment type="caution">
    <text evidence="2">The sequence shown here is derived from an EMBL/GenBank/DDBJ whole genome shotgun (WGS) entry which is preliminary data.</text>
</comment>
<reference evidence="2 3" key="1">
    <citation type="submission" date="2021-06" db="EMBL/GenBank/DDBJ databases">
        <title>Caerostris extrusa draft genome.</title>
        <authorList>
            <person name="Kono N."/>
            <person name="Arakawa K."/>
        </authorList>
    </citation>
    <scope>NUCLEOTIDE SEQUENCE [LARGE SCALE GENOMIC DNA]</scope>
</reference>
<gene>
    <name evidence="2" type="ORF">CEXT_171071</name>
</gene>
<protein>
    <submittedName>
        <fullName evidence="2">Uncharacterized protein</fullName>
    </submittedName>
</protein>
<organism evidence="2 3">
    <name type="scientific">Caerostris extrusa</name>
    <name type="common">Bark spider</name>
    <name type="synonym">Caerostris bankana</name>
    <dbReference type="NCBI Taxonomy" id="172846"/>
    <lineage>
        <taxon>Eukaryota</taxon>
        <taxon>Metazoa</taxon>
        <taxon>Ecdysozoa</taxon>
        <taxon>Arthropoda</taxon>
        <taxon>Chelicerata</taxon>
        <taxon>Arachnida</taxon>
        <taxon>Araneae</taxon>
        <taxon>Araneomorphae</taxon>
        <taxon>Entelegynae</taxon>
        <taxon>Araneoidea</taxon>
        <taxon>Araneidae</taxon>
        <taxon>Caerostris</taxon>
    </lineage>
</organism>
<dbReference type="AlphaFoldDB" id="A0AAV4XWS0"/>